<evidence type="ECO:0000313" key="4">
    <source>
        <dbReference type="EMBL" id="KAG7664211.1"/>
    </source>
</evidence>
<evidence type="ECO:0000256" key="2">
    <source>
        <dbReference type="ARBA" id="ARBA00022840"/>
    </source>
</evidence>
<dbReference type="GO" id="GO:0004467">
    <property type="term" value="F:long-chain fatty acid-CoA ligase activity"/>
    <property type="evidence" value="ECO:0007669"/>
    <property type="project" value="TreeGrafter"/>
</dbReference>
<keyword evidence="5" id="KW-1185">Reference proteome</keyword>
<sequence>MAPLFKETPQHILKTIDSQLPVDPSKIHDAVEVPNSQDPGYSSIYRNAVCPDGLIDTPYSSLNTLYEVFENTIPNHGHKNSFGKRKKNPDGTFGEYEWETYKTTQTRRNNFGSGIFFILENNPYRTNSEAHKKLFYNPNKKDGESFVLCIFSHNRPEWALTDLTSVAYSITNTALYDTLGPNASKYILNLTESPIVVCGKDKIKGLIELKKNHPQDLINLITLVSMDDLDVFDQELKEFAHENNISLFDMKQVERLGAINPLPPIPPKPDTVFTISFTSGTSGAHPKGVVLTNANAVCGVTFMYASNRVNKNPRFYSFLPLAHIYERATIQFGLAIGAEIGFPQGPSPLTLLDDVKALQPTFLALVPRVYTKLEAAIKAQTIKNDAKPWLRDLFTKAINKKLELQSQIDHENPSHLVFDRVCGLLRKKIGMGAVEYVCTGSAPISPETIKFLKASLNIGMCQGYGLTESFAGICTSSKFEKDPGSCGAISVTTEVRLRDIPEMNYTSEDEGGPRGELLLRGPQIFKEYYKNPEETAKAIDEDGWFHTGDVARINTNYGNRLYIIDRVKNFFKLAQGEYVTPERIENAYLSQFPFIQQLFCHGDSLQTYLVGIVGLDPVTIGTYLLQRFNDKIEKLEDIVEFFRNPKHKKILLQDMNQAIQGQLQGFEKIHNIDVSFEPLTLDRGVITPTMKIRRPICVQYFKDTLTGLYEEGSIIRNENL</sequence>
<evidence type="ECO:0000256" key="1">
    <source>
        <dbReference type="ARBA" id="ARBA00022741"/>
    </source>
</evidence>
<dbReference type="RefSeq" id="XP_049264443.1">
    <property type="nucleotide sequence ID" value="XM_049406006.1"/>
</dbReference>
<evidence type="ECO:0000313" key="5">
    <source>
        <dbReference type="Proteomes" id="UP000694255"/>
    </source>
</evidence>
<dbReference type="GO" id="GO:0005524">
    <property type="term" value="F:ATP binding"/>
    <property type="evidence" value="ECO:0007669"/>
    <property type="project" value="UniProtKB-KW"/>
</dbReference>
<dbReference type="OrthoDB" id="1700726at2759"/>
<dbReference type="GO" id="GO:0005783">
    <property type="term" value="C:endoplasmic reticulum"/>
    <property type="evidence" value="ECO:0007669"/>
    <property type="project" value="TreeGrafter"/>
</dbReference>
<dbReference type="GO" id="GO:0016020">
    <property type="term" value="C:membrane"/>
    <property type="evidence" value="ECO:0007669"/>
    <property type="project" value="TreeGrafter"/>
</dbReference>
<protein>
    <recommendedName>
        <fullName evidence="3">AMP-dependent synthetase/ligase domain-containing protein</fullName>
    </recommendedName>
</protein>
<dbReference type="PANTHER" id="PTHR43272">
    <property type="entry name" value="LONG-CHAIN-FATTY-ACID--COA LIGASE"/>
    <property type="match status" value="1"/>
</dbReference>
<comment type="caution">
    <text evidence="4">The sequence shown here is derived from an EMBL/GenBank/DDBJ whole genome shotgun (WGS) entry which is preliminary data.</text>
</comment>
<name>A0A8J5QPF1_9ASCO</name>
<dbReference type="InterPro" id="IPR000873">
    <property type="entry name" value="AMP-dep_synth/lig_dom"/>
</dbReference>
<dbReference type="Pfam" id="PF00501">
    <property type="entry name" value="AMP-binding"/>
    <property type="match status" value="1"/>
</dbReference>
<dbReference type="GeneID" id="73469075"/>
<dbReference type="Proteomes" id="UP000694255">
    <property type="component" value="Unassembled WGS sequence"/>
</dbReference>
<feature type="domain" description="AMP-dependent synthetase/ligase" evidence="3">
    <location>
        <begin position="149"/>
        <end position="529"/>
    </location>
</feature>
<gene>
    <name evidence="4" type="ORF">J8A68_002274</name>
</gene>
<dbReference type="AlphaFoldDB" id="A0A8J5QPF1"/>
<keyword evidence="2" id="KW-0067">ATP-binding</keyword>
<evidence type="ECO:0000259" key="3">
    <source>
        <dbReference type="Pfam" id="PF00501"/>
    </source>
</evidence>
<accession>A0A8J5QPF1</accession>
<dbReference type="PANTHER" id="PTHR43272:SF33">
    <property type="entry name" value="AMP-BINDING DOMAIN-CONTAINING PROTEIN-RELATED"/>
    <property type="match status" value="1"/>
</dbReference>
<keyword evidence="1" id="KW-0547">Nucleotide-binding</keyword>
<proteinExistence type="predicted"/>
<reference evidence="4 5" key="1">
    <citation type="journal article" date="2021" name="DNA Res.">
        <title>Genome analysis of Candida subhashii reveals its hybrid nature and dual mitochondrial genome conformations.</title>
        <authorList>
            <person name="Mixao V."/>
            <person name="Hegedusova E."/>
            <person name="Saus E."/>
            <person name="Pryszcz L.P."/>
            <person name="Cillingova A."/>
            <person name="Nosek J."/>
            <person name="Gabaldon T."/>
        </authorList>
    </citation>
    <scope>NUCLEOTIDE SEQUENCE [LARGE SCALE GENOMIC DNA]</scope>
    <source>
        <strain evidence="4 5">CBS 10753</strain>
    </source>
</reference>
<dbReference type="EMBL" id="JAGSYN010000103">
    <property type="protein sequence ID" value="KAG7664211.1"/>
    <property type="molecule type" value="Genomic_DNA"/>
</dbReference>
<organism evidence="4 5">
    <name type="scientific">[Candida] subhashii</name>
    <dbReference type="NCBI Taxonomy" id="561895"/>
    <lineage>
        <taxon>Eukaryota</taxon>
        <taxon>Fungi</taxon>
        <taxon>Dikarya</taxon>
        <taxon>Ascomycota</taxon>
        <taxon>Saccharomycotina</taxon>
        <taxon>Pichiomycetes</taxon>
        <taxon>Debaryomycetaceae</taxon>
        <taxon>Spathaspora</taxon>
    </lineage>
</organism>